<protein>
    <recommendedName>
        <fullName evidence="3">Lipocalin family protein</fullName>
    </recommendedName>
</protein>
<dbReference type="PROSITE" id="PS51257">
    <property type="entry name" value="PROKAR_LIPOPROTEIN"/>
    <property type="match status" value="1"/>
</dbReference>
<gene>
    <name evidence="1" type="ORF">F7018_01560</name>
</gene>
<name>A0A7J5ASR1_9FLAO</name>
<sequence length="155" mass="17994">MRTSYIITVIIFGILFAACKQEKKAALNDYMVGSWQTEYIKIEMPTINKTDSTSVFEDNFSKPNTGRAQSTYKKDGTFKAWFQQPNGEKTGKTNGKWKTKNDSLYVDYPYLGKQVQAWYKITKTKEGFEGKVVYDWDNDGEFDDTLIMKTKRIKE</sequence>
<dbReference type="OrthoDB" id="1201418at2"/>
<evidence type="ECO:0008006" key="3">
    <source>
        <dbReference type="Google" id="ProtNLM"/>
    </source>
</evidence>
<dbReference type="AlphaFoldDB" id="A0A7J5ASR1"/>
<evidence type="ECO:0000313" key="1">
    <source>
        <dbReference type="EMBL" id="KAB1160589.1"/>
    </source>
</evidence>
<reference evidence="1 2" key="1">
    <citation type="submission" date="2019-09" db="EMBL/GenBank/DDBJ databases">
        <authorList>
            <person name="Cao W.R."/>
        </authorList>
    </citation>
    <scope>NUCLEOTIDE SEQUENCE [LARGE SCALE GENOMIC DNA]</scope>
    <source>
        <strain evidence="2">a4</strain>
    </source>
</reference>
<comment type="caution">
    <text evidence="1">The sequence shown here is derived from an EMBL/GenBank/DDBJ whole genome shotgun (WGS) entry which is preliminary data.</text>
</comment>
<accession>A0A7J5ASR1</accession>
<dbReference type="RefSeq" id="WP_150898218.1">
    <property type="nucleotide sequence ID" value="NZ_WAAU01000003.1"/>
</dbReference>
<evidence type="ECO:0000313" key="2">
    <source>
        <dbReference type="Proteomes" id="UP000467305"/>
    </source>
</evidence>
<proteinExistence type="predicted"/>
<organism evidence="1 2">
    <name type="scientific">Tenacibaculum aiptasiae</name>
    <dbReference type="NCBI Taxonomy" id="426481"/>
    <lineage>
        <taxon>Bacteria</taxon>
        <taxon>Pseudomonadati</taxon>
        <taxon>Bacteroidota</taxon>
        <taxon>Flavobacteriia</taxon>
        <taxon>Flavobacteriales</taxon>
        <taxon>Flavobacteriaceae</taxon>
        <taxon>Tenacibaculum</taxon>
    </lineage>
</organism>
<dbReference type="Proteomes" id="UP000467305">
    <property type="component" value="Unassembled WGS sequence"/>
</dbReference>
<keyword evidence="2" id="KW-1185">Reference proteome</keyword>
<dbReference type="EMBL" id="WAAU01000003">
    <property type="protein sequence ID" value="KAB1160589.1"/>
    <property type="molecule type" value="Genomic_DNA"/>
</dbReference>